<comment type="caution">
    <text evidence="3">The sequence shown here is derived from an EMBL/GenBank/DDBJ whole genome shotgun (WGS) entry which is preliminary data.</text>
</comment>
<sequence length="97" mass="10417">MLAVLVDAPAWIVAAFFLLAVLWILVAAIPALTAWSRTRNLCADRRRHFTALENAASSLSAQERTAAITEAMRIQDAPEPPAPESPPPTPGDQSNTP</sequence>
<name>A0A401Z3W1_9ACTN</name>
<evidence type="ECO:0000313" key="4">
    <source>
        <dbReference type="Proteomes" id="UP000286931"/>
    </source>
</evidence>
<keyword evidence="2" id="KW-0812">Transmembrane</keyword>
<organism evidence="3 4">
    <name type="scientific">Embleya hyalina</name>
    <dbReference type="NCBI Taxonomy" id="516124"/>
    <lineage>
        <taxon>Bacteria</taxon>
        <taxon>Bacillati</taxon>
        <taxon>Actinomycetota</taxon>
        <taxon>Actinomycetes</taxon>
        <taxon>Kitasatosporales</taxon>
        <taxon>Streptomycetaceae</taxon>
        <taxon>Embleya</taxon>
    </lineage>
</organism>
<reference evidence="3 4" key="1">
    <citation type="submission" date="2018-12" db="EMBL/GenBank/DDBJ databases">
        <title>Draft genome sequence of Embleya hyalina NBRC 13850T.</title>
        <authorList>
            <person name="Komaki H."/>
            <person name="Hosoyama A."/>
            <person name="Kimura A."/>
            <person name="Ichikawa N."/>
            <person name="Tamura T."/>
        </authorList>
    </citation>
    <scope>NUCLEOTIDE SEQUENCE [LARGE SCALE GENOMIC DNA]</scope>
    <source>
        <strain evidence="3 4">NBRC 13850</strain>
    </source>
</reference>
<dbReference type="AlphaFoldDB" id="A0A401Z3W1"/>
<protein>
    <submittedName>
        <fullName evidence="3">Uncharacterized protein</fullName>
    </submittedName>
</protein>
<gene>
    <name evidence="3" type="ORF">EHYA_09300</name>
</gene>
<keyword evidence="2" id="KW-1133">Transmembrane helix</keyword>
<dbReference type="Proteomes" id="UP000286931">
    <property type="component" value="Unassembled WGS sequence"/>
</dbReference>
<proteinExistence type="predicted"/>
<feature type="region of interest" description="Disordered" evidence="1">
    <location>
        <begin position="72"/>
        <end position="97"/>
    </location>
</feature>
<evidence type="ECO:0000256" key="1">
    <source>
        <dbReference type="SAM" id="MobiDB-lite"/>
    </source>
</evidence>
<accession>A0A401Z3W1</accession>
<feature type="transmembrane region" description="Helical" evidence="2">
    <location>
        <begin position="12"/>
        <end position="35"/>
    </location>
</feature>
<evidence type="ECO:0000256" key="2">
    <source>
        <dbReference type="SAM" id="Phobius"/>
    </source>
</evidence>
<evidence type="ECO:0000313" key="3">
    <source>
        <dbReference type="EMBL" id="GCE01534.1"/>
    </source>
</evidence>
<dbReference type="RefSeq" id="WP_126643156.1">
    <property type="nucleotide sequence ID" value="NZ_BIFH01000050.1"/>
</dbReference>
<feature type="compositionally biased region" description="Pro residues" evidence="1">
    <location>
        <begin position="78"/>
        <end position="90"/>
    </location>
</feature>
<keyword evidence="4" id="KW-1185">Reference proteome</keyword>
<dbReference type="EMBL" id="BIFH01000050">
    <property type="protein sequence ID" value="GCE01534.1"/>
    <property type="molecule type" value="Genomic_DNA"/>
</dbReference>
<keyword evidence="2" id="KW-0472">Membrane</keyword>